<evidence type="ECO:0000313" key="3">
    <source>
        <dbReference type="Proteomes" id="UP001140453"/>
    </source>
</evidence>
<dbReference type="EMBL" id="JAPEVB010000005">
    <property type="protein sequence ID" value="KAJ4387118.1"/>
    <property type="molecule type" value="Genomic_DNA"/>
</dbReference>
<protein>
    <recommendedName>
        <fullName evidence="4">Apple domain-containing protein</fullName>
    </recommendedName>
</protein>
<sequence length="105" mass="10987">MQFLVTLMSLLAVAHAKPTSKHHRTTCGVTGYDKVSPNAYYSAVDTDPSACAALCASQDGCKSLATGEGNCLLYASTVTDNFVANAGSSYVFNDLSCMPPVKSVK</sequence>
<reference evidence="2" key="1">
    <citation type="submission" date="2022-10" db="EMBL/GenBank/DDBJ databases">
        <title>Tapping the CABI collections for fungal endophytes: first genome assemblies for Collariella, Neodidymelliopsis, Ascochyta clinopodiicola, Didymella pomorum, Didymosphaeria variabile, Neocosmospora piperis and Neocucurbitaria cava.</title>
        <authorList>
            <person name="Hill R."/>
        </authorList>
    </citation>
    <scope>NUCLEOTIDE SEQUENCE</scope>
    <source>
        <strain evidence="2">IMI 355082</strain>
    </source>
</reference>
<organism evidence="2 3">
    <name type="scientific">Gnomoniopsis smithogilvyi</name>
    <dbReference type="NCBI Taxonomy" id="1191159"/>
    <lineage>
        <taxon>Eukaryota</taxon>
        <taxon>Fungi</taxon>
        <taxon>Dikarya</taxon>
        <taxon>Ascomycota</taxon>
        <taxon>Pezizomycotina</taxon>
        <taxon>Sordariomycetes</taxon>
        <taxon>Sordariomycetidae</taxon>
        <taxon>Diaporthales</taxon>
        <taxon>Gnomoniaceae</taxon>
        <taxon>Gnomoniopsis</taxon>
    </lineage>
</organism>
<feature type="signal peptide" evidence="1">
    <location>
        <begin position="1"/>
        <end position="16"/>
    </location>
</feature>
<evidence type="ECO:0008006" key="4">
    <source>
        <dbReference type="Google" id="ProtNLM"/>
    </source>
</evidence>
<dbReference type="Proteomes" id="UP001140453">
    <property type="component" value="Unassembled WGS sequence"/>
</dbReference>
<dbReference type="AlphaFoldDB" id="A0A9W8YLM0"/>
<name>A0A9W8YLM0_9PEZI</name>
<keyword evidence="1" id="KW-0732">Signal</keyword>
<keyword evidence="3" id="KW-1185">Reference proteome</keyword>
<accession>A0A9W8YLM0</accession>
<evidence type="ECO:0000313" key="2">
    <source>
        <dbReference type="EMBL" id="KAJ4387118.1"/>
    </source>
</evidence>
<dbReference type="OrthoDB" id="10448200at2759"/>
<proteinExistence type="predicted"/>
<feature type="chain" id="PRO_5040798707" description="Apple domain-containing protein" evidence="1">
    <location>
        <begin position="17"/>
        <end position="105"/>
    </location>
</feature>
<gene>
    <name evidence="2" type="ORF">N0V93_007706</name>
</gene>
<evidence type="ECO:0000256" key="1">
    <source>
        <dbReference type="SAM" id="SignalP"/>
    </source>
</evidence>
<comment type="caution">
    <text evidence="2">The sequence shown here is derived from an EMBL/GenBank/DDBJ whole genome shotgun (WGS) entry which is preliminary data.</text>
</comment>